<feature type="region of interest" description="Disordered" evidence="1">
    <location>
        <begin position="80"/>
        <end position="103"/>
    </location>
</feature>
<dbReference type="Proteomes" id="UP000005204">
    <property type="component" value="Unassembled WGS sequence"/>
</dbReference>
<reference evidence="3" key="1">
    <citation type="journal article" date="2008" name="Insect Biochem. Mol. Biol.">
        <title>The genome of a lepidopteran model insect, the silkworm Bombyx mori.</title>
        <authorList>
            <consortium name="International Silkworm Genome Consortium"/>
        </authorList>
    </citation>
    <scope>NUCLEOTIDE SEQUENCE [LARGE SCALE GENOMIC DNA]</scope>
    <source>
        <strain evidence="3">p50T</strain>
    </source>
</reference>
<dbReference type="GeneID" id="119629250"/>
<evidence type="ECO:0008006" key="4">
    <source>
        <dbReference type="Google" id="ProtNLM"/>
    </source>
</evidence>
<dbReference type="KEGG" id="bmor:119629250"/>
<feature type="compositionally biased region" description="Basic and acidic residues" evidence="1">
    <location>
        <begin position="89"/>
        <end position="98"/>
    </location>
</feature>
<accession>A0A8R2LYQ4</accession>
<dbReference type="PANTHER" id="PTHR47027">
    <property type="entry name" value="REVERSE TRANSCRIPTASE DOMAIN-CONTAINING PROTEIN"/>
    <property type="match status" value="1"/>
</dbReference>
<dbReference type="PANTHER" id="PTHR47027:SF20">
    <property type="entry name" value="REVERSE TRANSCRIPTASE-LIKE PROTEIN WITH RNA-DIRECTED DNA POLYMERASE DOMAIN"/>
    <property type="match status" value="1"/>
</dbReference>
<keyword evidence="3" id="KW-1185">Reference proteome</keyword>
<organism evidence="2 3">
    <name type="scientific">Bombyx mori</name>
    <name type="common">Silk moth</name>
    <dbReference type="NCBI Taxonomy" id="7091"/>
    <lineage>
        <taxon>Eukaryota</taxon>
        <taxon>Metazoa</taxon>
        <taxon>Ecdysozoa</taxon>
        <taxon>Arthropoda</taxon>
        <taxon>Hexapoda</taxon>
        <taxon>Insecta</taxon>
        <taxon>Pterygota</taxon>
        <taxon>Neoptera</taxon>
        <taxon>Endopterygota</taxon>
        <taxon>Lepidoptera</taxon>
        <taxon>Glossata</taxon>
        <taxon>Ditrysia</taxon>
        <taxon>Bombycoidea</taxon>
        <taxon>Bombycidae</taxon>
        <taxon>Bombycinae</taxon>
        <taxon>Bombyx</taxon>
    </lineage>
</organism>
<dbReference type="EnsemblMetazoa" id="XM_038014437.1">
    <property type="protein sequence ID" value="XP_037870365.1"/>
    <property type="gene ID" value="LOC119629250"/>
</dbReference>
<proteinExistence type="predicted"/>
<evidence type="ECO:0000313" key="2">
    <source>
        <dbReference type="EnsemblMetazoa" id="XP_037870365.1"/>
    </source>
</evidence>
<evidence type="ECO:0000256" key="1">
    <source>
        <dbReference type="SAM" id="MobiDB-lite"/>
    </source>
</evidence>
<protein>
    <recommendedName>
        <fullName evidence="4">Endonuclease-reverse transcriptase</fullName>
    </recommendedName>
</protein>
<dbReference type="RefSeq" id="XP_037870365.1">
    <property type="nucleotide sequence ID" value="XM_038014437.1"/>
</dbReference>
<name>A0A8R2LYQ4_BOMMO</name>
<sequence>MTVRVGAYLTDEFDDVTGLRQGDALSLMLFNLALEHVIRKVNTLNGGVWLNGQHRVIGNADDLALLGERKQQCYRRTQLPPTRSFSDWPSREPRENRVSSHASYKNIRRKRENLVVGNTRFKGVAKFRYLGCTVTDTNDREDEIEIRIQNTLRCSAALHPALSSKLLSRFTKIRIYKTVVRPILLYGCEAWSLTQKEEAKLLVTERKVLRKILGPVRKEDGSWHVRKNKDVERLFGEPNILG</sequence>
<evidence type="ECO:0000313" key="3">
    <source>
        <dbReference type="Proteomes" id="UP000005204"/>
    </source>
</evidence>
<reference evidence="2" key="2">
    <citation type="submission" date="2022-06" db="UniProtKB">
        <authorList>
            <consortium name="EnsemblMetazoa"/>
        </authorList>
    </citation>
    <scope>IDENTIFICATION</scope>
    <source>
        <strain evidence="2">p50T (Dazao)</strain>
    </source>
</reference>
<dbReference type="AlphaFoldDB" id="A0A8R2LYQ4"/>